<comment type="caution">
    <text evidence="10">The sequence shown here is derived from an EMBL/GenBank/DDBJ whole genome shotgun (WGS) entry which is preliminary data.</text>
</comment>
<feature type="compositionally biased region" description="Basic and acidic residues" evidence="9">
    <location>
        <begin position="478"/>
        <end position="488"/>
    </location>
</feature>
<sequence length="488" mass="53626">MKLGFEHTYATLPPRFYARVEPAKVTAPETVIFNRELAAELRFDPNMDDRQVAALFSGNELAEDSTPIAMAYAGHQFGGFVPQLGDGRAILLGEIRDNRGILRDVQLKGSGRTPFSRGGDGRAAIGPMLREYLISEAMHALRIPTTRSLAVVTTGEQVYRTEILPGAVLTRVAASHLRVGTFQYFAARGDQEALKELLDYVINRHYPEARNADVPALAVLKAITARQAALIADWMRVGFIHGVMNTDNMALSGETIDYGPCAFMDRYDPQTVFSSIDLGGRYSYTNQPGIAQWNLARLAETLLPLIDTDEAKSVELATGVIEGFVEQFETAFLAHMRRKIGLVSAEDGDADLISLLLAAMQKAQADFTLTFSALSRAAETQSADAALHELFATSADVDGWLQAWRARLVLDPQSPAERAETMRLANPEFVPRNHRVEAALQAATAGDMQPFNRLLAIIQRPYDRQPDAAEYTQPAPASDEKYKTFCGT</sequence>
<comment type="catalytic activity">
    <reaction evidence="8">
        <text>L-seryl-[protein] + UTP = O-(5'-uridylyl)-L-seryl-[protein] + diphosphate</text>
        <dbReference type="Rhea" id="RHEA:64604"/>
        <dbReference type="Rhea" id="RHEA-COMP:9863"/>
        <dbReference type="Rhea" id="RHEA-COMP:16635"/>
        <dbReference type="ChEBI" id="CHEBI:29999"/>
        <dbReference type="ChEBI" id="CHEBI:33019"/>
        <dbReference type="ChEBI" id="CHEBI:46398"/>
        <dbReference type="ChEBI" id="CHEBI:156051"/>
    </reaction>
</comment>
<dbReference type="PANTHER" id="PTHR32057:SF14">
    <property type="entry name" value="PROTEIN ADENYLYLTRANSFERASE SELO, MITOCHONDRIAL"/>
    <property type="match status" value="1"/>
</dbReference>
<evidence type="ECO:0000256" key="4">
    <source>
        <dbReference type="ARBA" id="ARBA00022723"/>
    </source>
</evidence>
<evidence type="ECO:0000256" key="8">
    <source>
        <dbReference type="HAMAP-Rule" id="MF_00692"/>
    </source>
</evidence>
<feature type="binding site" evidence="8">
    <location>
        <position position="85"/>
    </location>
    <ligand>
        <name>ATP</name>
        <dbReference type="ChEBI" id="CHEBI:30616"/>
    </ligand>
</feature>
<evidence type="ECO:0000313" key="11">
    <source>
        <dbReference type="Proteomes" id="UP001595904"/>
    </source>
</evidence>
<dbReference type="Proteomes" id="UP001595904">
    <property type="component" value="Unassembled WGS sequence"/>
</dbReference>
<gene>
    <name evidence="8" type="primary">ydiU</name>
    <name evidence="8" type="synonym">selO</name>
    <name evidence="10" type="ORF">ACFPN2_14480</name>
</gene>
<keyword evidence="2 8" id="KW-0808">Transferase</keyword>
<dbReference type="RefSeq" id="WP_380597670.1">
    <property type="nucleotide sequence ID" value="NZ_JBHSDU010000003.1"/>
</dbReference>
<evidence type="ECO:0000256" key="3">
    <source>
        <dbReference type="ARBA" id="ARBA00022695"/>
    </source>
</evidence>
<keyword evidence="4 8" id="KW-0479">Metal-binding</keyword>
<dbReference type="HAMAP" id="MF_00692">
    <property type="entry name" value="SelO"/>
    <property type="match status" value="1"/>
</dbReference>
<name>A0ABV8SSB6_9GAMM</name>
<feature type="binding site" evidence="8">
    <location>
        <position position="257"/>
    </location>
    <ligand>
        <name>ATP</name>
        <dbReference type="ChEBI" id="CHEBI:30616"/>
    </ligand>
</feature>
<comment type="similarity">
    <text evidence="1 8">Belongs to the SELO family.</text>
</comment>
<dbReference type="InterPro" id="IPR003846">
    <property type="entry name" value="SelO"/>
</dbReference>
<evidence type="ECO:0000256" key="1">
    <source>
        <dbReference type="ARBA" id="ARBA00009747"/>
    </source>
</evidence>
<feature type="region of interest" description="Disordered" evidence="9">
    <location>
        <begin position="466"/>
        <end position="488"/>
    </location>
</feature>
<evidence type="ECO:0000256" key="9">
    <source>
        <dbReference type="SAM" id="MobiDB-lite"/>
    </source>
</evidence>
<evidence type="ECO:0000256" key="2">
    <source>
        <dbReference type="ARBA" id="ARBA00022679"/>
    </source>
</evidence>
<dbReference type="NCBIfam" id="NF000658">
    <property type="entry name" value="PRK00029.1"/>
    <property type="match status" value="1"/>
</dbReference>
<dbReference type="PANTHER" id="PTHR32057">
    <property type="entry name" value="PROTEIN ADENYLYLTRANSFERASE SELO, MITOCHONDRIAL"/>
    <property type="match status" value="1"/>
</dbReference>
<feature type="binding site" evidence="8">
    <location>
        <position position="88"/>
    </location>
    <ligand>
        <name>ATP</name>
        <dbReference type="ChEBI" id="CHEBI:30616"/>
    </ligand>
</feature>
<comment type="catalytic activity">
    <reaction evidence="8">
        <text>L-seryl-[protein] + ATP = 3-O-(5'-adenylyl)-L-seryl-[protein] + diphosphate</text>
        <dbReference type="Rhea" id="RHEA:58120"/>
        <dbReference type="Rhea" id="RHEA-COMP:9863"/>
        <dbReference type="Rhea" id="RHEA-COMP:15073"/>
        <dbReference type="ChEBI" id="CHEBI:29999"/>
        <dbReference type="ChEBI" id="CHEBI:30616"/>
        <dbReference type="ChEBI" id="CHEBI:33019"/>
        <dbReference type="ChEBI" id="CHEBI:142516"/>
        <dbReference type="EC" id="2.7.7.108"/>
    </reaction>
</comment>
<keyword evidence="7 8" id="KW-0460">Magnesium</keyword>
<dbReference type="Pfam" id="PF02696">
    <property type="entry name" value="SelO"/>
    <property type="match status" value="1"/>
</dbReference>
<comment type="cofactor">
    <cofactor evidence="8">
        <name>Mg(2+)</name>
        <dbReference type="ChEBI" id="CHEBI:18420"/>
    </cofactor>
    <cofactor evidence="8">
        <name>Mn(2+)</name>
        <dbReference type="ChEBI" id="CHEBI:29035"/>
    </cofactor>
</comment>
<comment type="catalytic activity">
    <reaction evidence="8">
        <text>L-histidyl-[protein] + UTP = N(tele)-(5'-uridylyl)-L-histidyl-[protein] + diphosphate</text>
        <dbReference type="Rhea" id="RHEA:83891"/>
        <dbReference type="Rhea" id="RHEA-COMP:9745"/>
        <dbReference type="Rhea" id="RHEA-COMP:20239"/>
        <dbReference type="ChEBI" id="CHEBI:29979"/>
        <dbReference type="ChEBI" id="CHEBI:33019"/>
        <dbReference type="ChEBI" id="CHEBI:46398"/>
        <dbReference type="ChEBI" id="CHEBI:233474"/>
    </reaction>
</comment>
<feature type="binding site" evidence="8">
    <location>
        <position position="87"/>
    </location>
    <ligand>
        <name>ATP</name>
        <dbReference type="ChEBI" id="CHEBI:30616"/>
    </ligand>
</feature>
<feature type="binding site" evidence="8">
    <location>
        <position position="120"/>
    </location>
    <ligand>
        <name>ATP</name>
        <dbReference type="ChEBI" id="CHEBI:30616"/>
    </ligand>
</feature>
<accession>A0ABV8SSB6</accession>
<protein>
    <recommendedName>
        <fullName evidence="8">Protein nucleotidyltransferase YdiU</fullName>
        <ecNumber evidence="8">2.7.7.-</ecNumber>
    </recommendedName>
    <alternativeName>
        <fullName evidence="8">Protein adenylyltransferase YdiU</fullName>
        <ecNumber evidence="8">2.7.7.108</ecNumber>
    </alternativeName>
    <alternativeName>
        <fullName evidence="8">Protein uridylyltransferase YdiU</fullName>
        <ecNumber evidence="8">2.7.7.-</ecNumber>
    </alternativeName>
</protein>
<comment type="catalytic activity">
    <reaction evidence="8">
        <text>L-tyrosyl-[protein] + ATP = O-(5'-adenylyl)-L-tyrosyl-[protein] + diphosphate</text>
        <dbReference type="Rhea" id="RHEA:54288"/>
        <dbReference type="Rhea" id="RHEA-COMP:10136"/>
        <dbReference type="Rhea" id="RHEA-COMP:13846"/>
        <dbReference type="ChEBI" id="CHEBI:30616"/>
        <dbReference type="ChEBI" id="CHEBI:33019"/>
        <dbReference type="ChEBI" id="CHEBI:46858"/>
        <dbReference type="ChEBI" id="CHEBI:83624"/>
        <dbReference type="EC" id="2.7.7.108"/>
    </reaction>
</comment>
<keyword evidence="5 8" id="KW-0547">Nucleotide-binding</keyword>
<feature type="active site" description="Proton acceptor" evidence="8">
    <location>
        <position position="247"/>
    </location>
</feature>
<reference evidence="11" key="1">
    <citation type="journal article" date="2019" name="Int. J. Syst. Evol. Microbiol.">
        <title>The Global Catalogue of Microorganisms (GCM) 10K type strain sequencing project: providing services to taxonomists for standard genome sequencing and annotation.</title>
        <authorList>
            <consortium name="The Broad Institute Genomics Platform"/>
            <consortium name="The Broad Institute Genome Sequencing Center for Infectious Disease"/>
            <person name="Wu L."/>
            <person name="Ma J."/>
        </authorList>
    </citation>
    <scope>NUCLEOTIDE SEQUENCE [LARGE SCALE GENOMIC DNA]</scope>
    <source>
        <strain evidence="11">CGMCC 1.10759</strain>
    </source>
</reference>
<keyword evidence="11" id="KW-1185">Reference proteome</keyword>
<feature type="binding site" evidence="8">
    <location>
        <position position="108"/>
    </location>
    <ligand>
        <name>ATP</name>
        <dbReference type="ChEBI" id="CHEBI:30616"/>
    </ligand>
</feature>
<evidence type="ECO:0000256" key="7">
    <source>
        <dbReference type="ARBA" id="ARBA00022842"/>
    </source>
</evidence>
<dbReference type="EC" id="2.7.7.108" evidence="8"/>
<keyword evidence="8" id="KW-0464">Manganese</keyword>
<dbReference type="EMBL" id="JBHSDU010000003">
    <property type="protein sequence ID" value="MFC4310296.1"/>
    <property type="molecule type" value="Genomic_DNA"/>
</dbReference>
<evidence type="ECO:0000313" key="10">
    <source>
        <dbReference type="EMBL" id="MFC4310296.1"/>
    </source>
</evidence>
<evidence type="ECO:0000256" key="6">
    <source>
        <dbReference type="ARBA" id="ARBA00022840"/>
    </source>
</evidence>
<proteinExistence type="inferred from homology"/>
<feature type="binding site" evidence="8">
    <location>
        <position position="171"/>
    </location>
    <ligand>
        <name>ATP</name>
        <dbReference type="ChEBI" id="CHEBI:30616"/>
    </ligand>
</feature>
<keyword evidence="3 8" id="KW-0548">Nucleotidyltransferase</keyword>
<dbReference type="EC" id="2.7.7.-" evidence="8"/>
<feature type="binding site" evidence="8">
    <location>
        <position position="121"/>
    </location>
    <ligand>
        <name>ATP</name>
        <dbReference type="ChEBI" id="CHEBI:30616"/>
    </ligand>
</feature>
<organism evidence="10 11">
    <name type="scientific">Steroidobacter flavus</name>
    <dbReference type="NCBI Taxonomy" id="1842136"/>
    <lineage>
        <taxon>Bacteria</taxon>
        <taxon>Pseudomonadati</taxon>
        <taxon>Pseudomonadota</taxon>
        <taxon>Gammaproteobacteria</taxon>
        <taxon>Steroidobacterales</taxon>
        <taxon>Steroidobacteraceae</taxon>
        <taxon>Steroidobacter</taxon>
    </lineage>
</organism>
<keyword evidence="6 8" id="KW-0067">ATP-binding</keyword>
<feature type="binding site" evidence="8">
    <location>
        <position position="248"/>
    </location>
    <ligand>
        <name>Mg(2+)</name>
        <dbReference type="ChEBI" id="CHEBI:18420"/>
    </ligand>
</feature>
<comment type="catalytic activity">
    <reaction evidence="8">
        <text>L-threonyl-[protein] + ATP = 3-O-(5'-adenylyl)-L-threonyl-[protein] + diphosphate</text>
        <dbReference type="Rhea" id="RHEA:54292"/>
        <dbReference type="Rhea" id="RHEA-COMP:11060"/>
        <dbReference type="Rhea" id="RHEA-COMP:13847"/>
        <dbReference type="ChEBI" id="CHEBI:30013"/>
        <dbReference type="ChEBI" id="CHEBI:30616"/>
        <dbReference type="ChEBI" id="CHEBI:33019"/>
        <dbReference type="ChEBI" id="CHEBI:138113"/>
        <dbReference type="EC" id="2.7.7.108"/>
    </reaction>
</comment>
<evidence type="ECO:0000256" key="5">
    <source>
        <dbReference type="ARBA" id="ARBA00022741"/>
    </source>
</evidence>
<comment type="function">
    <text evidence="8">Nucleotidyltransferase involved in the post-translational modification of proteins. It can catalyze the addition of adenosine monophosphate (AMP) or uridine monophosphate (UMP) to a protein, resulting in modifications known as AMPylation and UMPylation.</text>
</comment>
<comment type="catalytic activity">
    <reaction evidence="8">
        <text>L-tyrosyl-[protein] + UTP = O-(5'-uridylyl)-L-tyrosyl-[protein] + diphosphate</text>
        <dbReference type="Rhea" id="RHEA:83887"/>
        <dbReference type="Rhea" id="RHEA-COMP:10136"/>
        <dbReference type="Rhea" id="RHEA-COMP:20238"/>
        <dbReference type="ChEBI" id="CHEBI:33019"/>
        <dbReference type="ChEBI" id="CHEBI:46398"/>
        <dbReference type="ChEBI" id="CHEBI:46858"/>
        <dbReference type="ChEBI" id="CHEBI:90602"/>
    </reaction>
</comment>
<feature type="binding site" evidence="8">
    <location>
        <position position="257"/>
    </location>
    <ligand>
        <name>Mg(2+)</name>
        <dbReference type="ChEBI" id="CHEBI:18420"/>
    </ligand>
</feature>
<feature type="binding site" evidence="8">
    <location>
        <position position="178"/>
    </location>
    <ligand>
        <name>ATP</name>
        <dbReference type="ChEBI" id="CHEBI:30616"/>
    </ligand>
</feature>